<accession>A0ACC1CHD2</accession>
<sequence>MLGDVSQTAVMLFVYLICVLIYTVFAFQHYDYNNAYTPNCVNNYFGNRQFSPRDYQYYHEVMGYNHKQRSGVNCEEDLESSLKEDVKVSWRIIGGKEVSIERVPFQVLYGFSCGGALIAPQWVITAAHCKEKDNFIYVGATNVSRSIPYQICIHYTHPNWFDPKKRHHFDFDYMLLLLVEPVPITPTTRPIAIGELSDLRPGTMVSVSGWGTIWPNIDEMVQILRRVSVPIIPFEICQKMPKPLYCNLTSRMFCAGYLETGGKDTCKGDSGGPVVVNGKLVGLVSFGEGCAMKYQPGVYSILPLARDWIRSVTGLTL</sequence>
<comment type="caution">
    <text evidence="1">The sequence shown here is derived from an EMBL/GenBank/DDBJ whole genome shotgun (WGS) entry which is preliminary data.</text>
</comment>
<proteinExistence type="predicted"/>
<reference evidence="1 2" key="1">
    <citation type="journal article" date="2021" name="Front. Genet.">
        <title>Chromosome-Level Genome Assembly Reveals Significant Gene Expansion in the Toll and IMD Signaling Pathways of Dendrolimus kikuchii.</title>
        <authorList>
            <person name="Zhou J."/>
            <person name="Wu P."/>
            <person name="Xiong Z."/>
            <person name="Liu N."/>
            <person name="Zhao N."/>
            <person name="Ji M."/>
            <person name="Qiu Y."/>
            <person name="Yang B."/>
        </authorList>
    </citation>
    <scope>NUCLEOTIDE SEQUENCE [LARGE SCALE GENOMIC DNA]</scope>
    <source>
        <strain evidence="1">Ann1</strain>
    </source>
</reference>
<dbReference type="EMBL" id="CM034411">
    <property type="protein sequence ID" value="KAJ0171008.1"/>
    <property type="molecule type" value="Genomic_DNA"/>
</dbReference>
<dbReference type="Proteomes" id="UP000824533">
    <property type="component" value="Linkage Group LG25"/>
</dbReference>
<protein>
    <submittedName>
        <fullName evidence="1">Uncharacterized protein</fullName>
    </submittedName>
</protein>
<name>A0ACC1CHD2_9NEOP</name>
<keyword evidence="2" id="KW-1185">Reference proteome</keyword>
<gene>
    <name evidence="1" type="ORF">K1T71_013207</name>
</gene>
<evidence type="ECO:0000313" key="2">
    <source>
        <dbReference type="Proteomes" id="UP000824533"/>
    </source>
</evidence>
<evidence type="ECO:0000313" key="1">
    <source>
        <dbReference type="EMBL" id="KAJ0171008.1"/>
    </source>
</evidence>
<organism evidence="1 2">
    <name type="scientific">Dendrolimus kikuchii</name>
    <dbReference type="NCBI Taxonomy" id="765133"/>
    <lineage>
        <taxon>Eukaryota</taxon>
        <taxon>Metazoa</taxon>
        <taxon>Ecdysozoa</taxon>
        <taxon>Arthropoda</taxon>
        <taxon>Hexapoda</taxon>
        <taxon>Insecta</taxon>
        <taxon>Pterygota</taxon>
        <taxon>Neoptera</taxon>
        <taxon>Endopterygota</taxon>
        <taxon>Lepidoptera</taxon>
        <taxon>Glossata</taxon>
        <taxon>Ditrysia</taxon>
        <taxon>Bombycoidea</taxon>
        <taxon>Lasiocampidae</taxon>
        <taxon>Dendrolimus</taxon>
    </lineage>
</organism>